<reference evidence="1 2" key="1">
    <citation type="submission" date="2016-11" db="EMBL/GenBank/DDBJ databases">
        <authorList>
            <person name="Jaros S."/>
            <person name="Januszkiewicz K."/>
            <person name="Wedrychowicz H."/>
        </authorList>
    </citation>
    <scope>NUCLEOTIDE SEQUENCE [LARGE SCALE GENOMIC DNA]</scope>
    <source>
        <strain evidence="1 2">DSM 16010</strain>
    </source>
</reference>
<dbReference type="EMBL" id="FRCF01000011">
    <property type="protein sequence ID" value="SHM44347.1"/>
    <property type="molecule type" value="Genomic_DNA"/>
</dbReference>
<dbReference type="AlphaFoldDB" id="A0A1M7IVI5"/>
<name>A0A1M7IVI5_9BACL</name>
<dbReference type="RefSeq" id="WP_072710585.1">
    <property type="nucleotide sequence ID" value="NZ_FRCF01000011.1"/>
</dbReference>
<dbReference type="Gene3D" id="3.30.559.10">
    <property type="entry name" value="Chloramphenicol acetyltransferase-like domain"/>
    <property type="match status" value="1"/>
</dbReference>
<dbReference type="STRING" id="1123231.SAMN02745189_02163"/>
<dbReference type="Gene3D" id="3.30.559.30">
    <property type="entry name" value="Nonribosomal peptide synthetase, condensation domain"/>
    <property type="match status" value="1"/>
</dbReference>
<proteinExistence type="predicted"/>
<dbReference type="InterPro" id="IPR023213">
    <property type="entry name" value="CAT-like_dom_sf"/>
</dbReference>
<dbReference type="SUPFAM" id="SSF52777">
    <property type="entry name" value="CoA-dependent acyltransferases"/>
    <property type="match status" value="1"/>
</dbReference>
<organism evidence="1 2">
    <name type="scientific">Lacicoccus alkaliphilus DSM 16010</name>
    <dbReference type="NCBI Taxonomy" id="1123231"/>
    <lineage>
        <taxon>Bacteria</taxon>
        <taxon>Bacillati</taxon>
        <taxon>Bacillota</taxon>
        <taxon>Bacilli</taxon>
        <taxon>Bacillales</taxon>
        <taxon>Salinicoccaceae</taxon>
        <taxon>Lacicoccus</taxon>
    </lineage>
</organism>
<evidence type="ECO:0000313" key="2">
    <source>
        <dbReference type="Proteomes" id="UP000184206"/>
    </source>
</evidence>
<dbReference type="OrthoDB" id="4876345at2"/>
<sequence>MDRWYRIDNTGKIFHAVSSATNSSVFRVSMIMKGTVDPGHLQAALDVVAVRFPTLTVRVRKGLFWDFMEHNDEQLLVKPETDHPCSPIDRKENNAYLIRVLYFEKRISVEIFHSLTDGGGAMEFLKTLVYQYLRESGEDVATDGLILDPEDAPDPEEMEDSFERHATSSVMKRPARRAEKAYQIKGEAFEPPGINVIHGVVDGADLNAFAKQQGTSLTGFLTSVLIEAIHEERMRRDMTDGTVSIALPISLRRQFPSVTLRNFFSVANIRVPVDGYMNLDDIIREVTGQLISHTDKGALQESINRFVSLQSSWLVRAMPVLVKYPIMRIGFNQYGERSKTMTFSNLGNIQMPDAIKPHVDRMEVILYPTRKSPINCAFGTLNGNLTISFARSIEENDIIRAFFRSLAKITGLDVQVYSNEWGELQ</sequence>
<gene>
    <name evidence="1" type="ORF">SAMN02745189_02163</name>
</gene>
<evidence type="ECO:0000313" key="1">
    <source>
        <dbReference type="EMBL" id="SHM44347.1"/>
    </source>
</evidence>
<protein>
    <submittedName>
        <fullName evidence="1">Uncharacterized protein, contains a NRPS condensation (Elongation) domain</fullName>
    </submittedName>
</protein>
<accession>A0A1M7IVI5</accession>
<dbReference type="Proteomes" id="UP000184206">
    <property type="component" value="Unassembled WGS sequence"/>
</dbReference>
<keyword evidence="2" id="KW-1185">Reference proteome</keyword>